<dbReference type="GO" id="GO:0071555">
    <property type="term" value="P:cell wall organization"/>
    <property type="evidence" value="ECO:0007669"/>
    <property type="project" value="UniProtKB-KW"/>
</dbReference>
<keyword evidence="12 14" id="KW-0961">Cell wall biogenesis/degradation</keyword>
<comment type="similarity">
    <text evidence="14">Belongs to the MurCDEF family.</text>
</comment>
<dbReference type="EMBL" id="MEYH01000045">
    <property type="protein sequence ID" value="OGD15907.1"/>
    <property type="molecule type" value="Genomic_DNA"/>
</dbReference>
<evidence type="ECO:0000256" key="6">
    <source>
        <dbReference type="ARBA" id="ARBA00022618"/>
    </source>
</evidence>
<evidence type="ECO:0000256" key="4">
    <source>
        <dbReference type="ARBA" id="ARBA00022490"/>
    </source>
</evidence>
<sequence length="462" mass="51399">MNEKKLHIHFIGIGGSGMSGLASIFLDLGHKISGSDIETSKITKRLAEKGVTIFMGHSIDNVEGADLIVVSSAIPESNLEISSARTKKIKIIKRAEMLARLMENKYGIAIAGTHGKSTTASMIGLLLEKSGFDPTIVVGGELNNFKNNAKLGKGNYIVVEADESDGSFLGLNPHIAIVTNIEDDHLDHYENMENILKDFGKFIDKVPDNGRIILCMDCDNVKELVKQYGRSHVSYGIFTEADLMAKDIELNNLNSKSKIYWQGEKIGELYLKVAGYHNILNALAAIAAAMELGISFREIAKILETFQGVHRRMEIIASTEDDILIIDDYAHHPTEIKATLSSLRSSWQNRRIIAVFQPHRYSRTKLLAEKFGKAFFDADWVIISDIYAANESPISGISGETIFREIKKNNHRQIKYLLSKDNILSYLYEIIQPGDIIITIGAGDIWTVSQELAKQLKKKKGF</sequence>
<evidence type="ECO:0000256" key="2">
    <source>
        <dbReference type="ARBA" id="ARBA00004752"/>
    </source>
</evidence>
<accession>A0A1F5ADE9</accession>
<evidence type="ECO:0000259" key="15">
    <source>
        <dbReference type="PROSITE" id="PS50042"/>
    </source>
</evidence>
<reference evidence="16 17" key="1">
    <citation type="journal article" date="2016" name="Nat. Commun.">
        <title>Thousands of microbial genomes shed light on interconnected biogeochemical processes in an aquifer system.</title>
        <authorList>
            <person name="Anantharaman K."/>
            <person name="Brown C.T."/>
            <person name="Hug L.A."/>
            <person name="Sharon I."/>
            <person name="Castelle C.J."/>
            <person name="Probst A.J."/>
            <person name="Thomas B.C."/>
            <person name="Singh A."/>
            <person name="Wilkins M.J."/>
            <person name="Karaoz U."/>
            <person name="Brodie E.L."/>
            <person name="Williams K.H."/>
            <person name="Hubbard S.S."/>
            <person name="Banfield J.F."/>
        </authorList>
    </citation>
    <scope>NUCLEOTIDE SEQUENCE [LARGE SCALE GENOMIC DNA]</scope>
</reference>
<keyword evidence="10 14" id="KW-0573">Peptidoglycan synthesis</keyword>
<keyword evidence="4 14" id="KW-0963">Cytoplasm</keyword>
<evidence type="ECO:0000256" key="14">
    <source>
        <dbReference type="HAMAP-Rule" id="MF_00046"/>
    </source>
</evidence>
<dbReference type="InterPro" id="IPR036615">
    <property type="entry name" value="Mur_ligase_C_dom_sf"/>
</dbReference>
<protein>
    <recommendedName>
        <fullName evidence="3 14">UDP-N-acetylmuramate--L-alanine ligase</fullName>
        <ecNumber evidence="3 14">6.3.2.8</ecNumber>
    </recommendedName>
    <alternativeName>
        <fullName evidence="14">UDP-N-acetylmuramoyl-L-alanine synthetase</fullName>
    </alternativeName>
</protein>
<dbReference type="InterPro" id="IPR050061">
    <property type="entry name" value="MurCDEF_pg_biosynth"/>
</dbReference>
<dbReference type="STRING" id="1797291.A2V47_04310"/>
<organism evidence="16 17">
    <name type="scientific">Candidatus Sediminicultor quintus</name>
    <dbReference type="NCBI Taxonomy" id="1797291"/>
    <lineage>
        <taxon>Bacteria</taxon>
        <taxon>Pseudomonadati</taxon>
        <taxon>Atribacterota</taxon>
        <taxon>Candidatus Phoenicimicrobiia</taxon>
        <taxon>Candidatus Pheonicimicrobiales</taxon>
        <taxon>Candidatus Phoenicimicrobiaceae</taxon>
        <taxon>Candidatus Sediminicultor</taxon>
    </lineage>
</organism>
<feature type="binding site" evidence="14">
    <location>
        <begin position="112"/>
        <end position="118"/>
    </location>
    <ligand>
        <name>ATP</name>
        <dbReference type="ChEBI" id="CHEBI:30616"/>
    </ligand>
</feature>
<keyword evidence="7 14" id="KW-0547">Nucleotide-binding</keyword>
<dbReference type="GO" id="GO:0051301">
    <property type="term" value="P:cell division"/>
    <property type="evidence" value="ECO:0007669"/>
    <property type="project" value="UniProtKB-KW"/>
</dbReference>
<evidence type="ECO:0000256" key="12">
    <source>
        <dbReference type="ARBA" id="ARBA00023316"/>
    </source>
</evidence>
<proteinExistence type="inferred from homology"/>
<dbReference type="EC" id="6.3.2.8" evidence="3 14"/>
<dbReference type="Gene3D" id="3.90.190.20">
    <property type="entry name" value="Mur ligase, C-terminal domain"/>
    <property type="match status" value="1"/>
</dbReference>
<dbReference type="GO" id="GO:0009252">
    <property type="term" value="P:peptidoglycan biosynthetic process"/>
    <property type="evidence" value="ECO:0007669"/>
    <property type="project" value="UniProtKB-UniRule"/>
</dbReference>
<keyword evidence="6 14" id="KW-0132">Cell division</keyword>
<evidence type="ECO:0000313" key="17">
    <source>
        <dbReference type="Proteomes" id="UP000177701"/>
    </source>
</evidence>
<evidence type="ECO:0000256" key="5">
    <source>
        <dbReference type="ARBA" id="ARBA00022598"/>
    </source>
</evidence>
<dbReference type="InterPro" id="IPR004101">
    <property type="entry name" value="Mur_ligase_C"/>
</dbReference>
<dbReference type="Pfam" id="PF08245">
    <property type="entry name" value="Mur_ligase_M"/>
    <property type="match status" value="1"/>
</dbReference>
<dbReference type="Gene3D" id="3.40.50.720">
    <property type="entry name" value="NAD(P)-binding Rossmann-like Domain"/>
    <property type="match status" value="1"/>
</dbReference>
<keyword evidence="5 14" id="KW-0436">Ligase</keyword>
<dbReference type="AlphaFoldDB" id="A0A1F5ADE9"/>
<comment type="subcellular location">
    <subcellularLocation>
        <location evidence="1 14">Cytoplasm</location>
    </subcellularLocation>
</comment>
<dbReference type="NCBIfam" id="TIGR01082">
    <property type="entry name" value="murC"/>
    <property type="match status" value="1"/>
</dbReference>
<dbReference type="UniPathway" id="UPA00219"/>
<dbReference type="Gene3D" id="3.40.1190.10">
    <property type="entry name" value="Mur-like, catalytic domain"/>
    <property type="match status" value="1"/>
</dbReference>
<dbReference type="PROSITE" id="PS50042">
    <property type="entry name" value="CNMP_BINDING_3"/>
    <property type="match status" value="1"/>
</dbReference>
<evidence type="ECO:0000256" key="1">
    <source>
        <dbReference type="ARBA" id="ARBA00004496"/>
    </source>
</evidence>
<comment type="caution">
    <text evidence="16">The sequence shown here is derived from an EMBL/GenBank/DDBJ whole genome shotgun (WGS) entry which is preliminary data.</text>
</comment>
<evidence type="ECO:0000256" key="8">
    <source>
        <dbReference type="ARBA" id="ARBA00022840"/>
    </source>
</evidence>
<dbReference type="Proteomes" id="UP000177701">
    <property type="component" value="Unassembled WGS sequence"/>
</dbReference>
<evidence type="ECO:0000256" key="10">
    <source>
        <dbReference type="ARBA" id="ARBA00022984"/>
    </source>
</evidence>
<dbReference type="PANTHER" id="PTHR43445:SF3">
    <property type="entry name" value="UDP-N-ACETYLMURAMATE--L-ALANINE LIGASE"/>
    <property type="match status" value="1"/>
</dbReference>
<comment type="pathway">
    <text evidence="2 14">Cell wall biogenesis; peptidoglycan biosynthesis.</text>
</comment>
<dbReference type="HAMAP" id="MF_00046">
    <property type="entry name" value="MurC"/>
    <property type="match status" value="1"/>
</dbReference>
<comment type="function">
    <text evidence="14">Cell wall formation.</text>
</comment>
<dbReference type="InterPro" id="IPR005758">
    <property type="entry name" value="UDP-N-AcMur_Ala_ligase_MurC"/>
</dbReference>
<evidence type="ECO:0000256" key="7">
    <source>
        <dbReference type="ARBA" id="ARBA00022741"/>
    </source>
</evidence>
<dbReference type="InterPro" id="IPR000595">
    <property type="entry name" value="cNMP-bd_dom"/>
</dbReference>
<dbReference type="GO" id="GO:0008360">
    <property type="term" value="P:regulation of cell shape"/>
    <property type="evidence" value="ECO:0007669"/>
    <property type="project" value="UniProtKB-KW"/>
</dbReference>
<evidence type="ECO:0000256" key="9">
    <source>
        <dbReference type="ARBA" id="ARBA00022960"/>
    </source>
</evidence>
<dbReference type="SUPFAM" id="SSF53623">
    <property type="entry name" value="MurD-like peptide ligases, catalytic domain"/>
    <property type="match status" value="1"/>
</dbReference>
<dbReference type="PANTHER" id="PTHR43445">
    <property type="entry name" value="UDP-N-ACETYLMURAMATE--L-ALANINE LIGASE-RELATED"/>
    <property type="match status" value="1"/>
</dbReference>
<dbReference type="GO" id="GO:0005524">
    <property type="term" value="F:ATP binding"/>
    <property type="evidence" value="ECO:0007669"/>
    <property type="project" value="UniProtKB-UniRule"/>
</dbReference>
<dbReference type="Pfam" id="PF01225">
    <property type="entry name" value="Mur_ligase"/>
    <property type="match status" value="1"/>
</dbReference>
<dbReference type="GO" id="GO:0008763">
    <property type="term" value="F:UDP-N-acetylmuramate-L-alanine ligase activity"/>
    <property type="evidence" value="ECO:0007669"/>
    <property type="project" value="UniProtKB-UniRule"/>
</dbReference>
<dbReference type="InterPro" id="IPR000713">
    <property type="entry name" value="Mur_ligase_N"/>
</dbReference>
<dbReference type="InterPro" id="IPR036565">
    <property type="entry name" value="Mur-like_cat_sf"/>
</dbReference>
<feature type="domain" description="Cyclic nucleotide-binding" evidence="15">
    <location>
        <begin position="244"/>
        <end position="327"/>
    </location>
</feature>
<keyword evidence="8 14" id="KW-0067">ATP-binding</keyword>
<dbReference type="SUPFAM" id="SSF51984">
    <property type="entry name" value="MurCD N-terminal domain"/>
    <property type="match status" value="1"/>
</dbReference>
<evidence type="ECO:0000256" key="3">
    <source>
        <dbReference type="ARBA" id="ARBA00012211"/>
    </source>
</evidence>
<keyword evidence="9 14" id="KW-0133">Cell shape</keyword>
<evidence type="ECO:0000313" key="16">
    <source>
        <dbReference type="EMBL" id="OGD15907.1"/>
    </source>
</evidence>
<evidence type="ECO:0000256" key="11">
    <source>
        <dbReference type="ARBA" id="ARBA00023306"/>
    </source>
</evidence>
<dbReference type="InterPro" id="IPR013221">
    <property type="entry name" value="Mur_ligase_cen"/>
</dbReference>
<keyword evidence="11 14" id="KW-0131">Cell cycle</keyword>
<dbReference type="SUPFAM" id="SSF53244">
    <property type="entry name" value="MurD-like peptide ligases, peptide-binding domain"/>
    <property type="match status" value="1"/>
</dbReference>
<dbReference type="Pfam" id="PF02875">
    <property type="entry name" value="Mur_ligase_C"/>
    <property type="match status" value="1"/>
</dbReference>
<comment type="catalytic activity">
    <reaction evidence="13 14">
        <text>UDP-N-acetyl-alpha-D-muramate + L-alanine + ATP = UDP-N-acetyl-alpha-D-muramoyl-L-alanine + ADP + phosphate + H(+)</text>
        <dbReference type="Rhea" id="RHEA:23372"/>
        <dbReference type="ChEBI" id="CHEBI:15378"/>
        <dbReference type="ChEBI" id="CHEBI:30616"/>
        <dbReference type="ChEBI" id="CHEBI:43474"/>
        <dbReference type="ChEBI" id="CHEBI:57972"/>
        <dbReference type="ChEBI" id="CHEBI:70757"/>
        <dbReference type="ChEBI" id="CHEBI:83898"/>
        <dbReference type="ChEBI" id="CHEBI:456216"/>
        <dbReference type="EC" id="6.3.2.8"/>
    </reaction>
</comment>
<name>A0A1F5ADE9_9BACT</name>
<gene>
    <name evidence="14" type="primary">murC</name>
    <name evidence="16" type="ORF">A2V47_04310</name>
</gene>
<evidence type="ECO:0000256" key="13">
    <source>
        <dbReference type="ARBA" id="ARBA00047833"/>
    </source>
</evidence>
<dbReference type="GO" id="GO:0005737">
    <property type="term" value="C:cytoplasm"/>
    <property type="evidence" value="ECO:0007669"/>
    <property type="project" value="UniProtKB-SubCell"/>
</dbReference>